<evidence type="ECO:0000259" key="8">
    <source>
        <dbReference type="Pfam" id="PF02687"/>
    </source>
</evidence>
<keyword evidence="3 7" id="KW-0812">Transmembrane</keyword>
<dbReference type="STRING" id="35752.SAMN05421541_104182"/>
<feature type="transmembrane region" description="Helical" evidence="7">
    <location>
        <begin position="747"/>
        <end position="769"/>
    </location>
</feature>
<feature type="transmembrane region" description="Helical" evidence="7">
    <location>
        <begin position="301"/>
        <end position="328"/>
    </location>
</feature>
<feature type="domain" description="ABC3 transporter permease C-terminal" evidence="8">
    <location>
        <begin position="705"/>
        <end position="819"/>
    </location>
</feature>
<dbReference type="PANTHER" id="PTHR30572">
    <property type="entry name" value="MEMBRANE COMPONENT OF TRANSPORTER-RELATED"/>
    <property type="match status" value="1"/>
</dbReference>
<evidence type="ECO:0000256" key="1">
    <source>
        <dbReference type="ARBA" id="ARBA00004651"/>
    </source>
</evidence>
<dbReference type="Proteomes" id="UP000199645">
    <property type="component" value="Unassembled WGS sequence"/>
</dbReference>
<gene>
    <name evidence="9" type="ORF">SAMN05421541_104182</name>
</gene>
<feature type="transmembrane region" description="Helical" evidence="7">
    <location>
        <begin position="398"/>
        <end position="418"/>
    </location>
</feature>
<dbReference type="InterPro" id="IPR050250">
    <property type="entry name" value="Macrolide_Exporter_MacB"/>
</dbReference>
<dbReference type="GO" id="GO:0022857">
    <property type="term" value="F:transmembrane transporter activity"/>
    <property type="evidence" value="ECO:0007669"/>
    <property type="project" value="TreeGrafter"/>
</dbReference>
<organism evidence="9 10">
    <name type="scientific">Actinoplanes philippinensis</name>
    <dbReference type="NCBI Taxonomy" id="35752"/>
    <lineage>
        <taxon>Bacteria</taxon>
        <taxon>Bacillati</taxon>
        <taxon>Actinomycetota</taxon>
        <taxon>Actinomycetes</taxon>
        <taxon>Micromonosporales</taxon>
        <taxon>Micromonosporaceae</taxon>
        <taxon>Actinoplanes</taxon>
    </lineage>
</organism>
<dbReference type="PANTHER" id="PTHR30572:SF4">
    <property type="entry name" value="ABC TRANSPORTER PERMEASE YTRF"/>
    <property type="match status" value="1"/>
</dbReference>
<sequence length="826" mass="82642">MSASVLRTQLGGVLRRPGRLLMTGLSVLVAAFVVFGAVLAYVIVTRTTLDTFSQTPEAVDVVAYTTGGDPLSPGQVAAIRDTPGVAGLTGRVTASFTVGSPSSGSDLDLLADPGAGPLSRLTLVSGAYPRAAREIAVDRRAAGRLGVTAGSTLRLGTGDRARRPATVTVTGVVDGPQDATERAWAPDRVVAGLTGEPGFPRVDVLVQPGTDVPALINGLSERLLRDPAAYVSITTGETMRVREARDAVRPYDQLFALVAMFVAIAVVAAALVATSTFRIVFAQRLRQLALLRAIGAQRSQLVIALSVEGAVTGLVTGTVGVVLAQAAGSAAPALAAMSGHTLSGPGPQVGAAIAVVIGAGSLTAGAVLAPAVSAAGVSPLQALRSASSLAGERGISGPRLAGGLLLAAVSAGLAWLTVRGTGSSEALLHLVGVGAFGFGALIALGPVLIRPILAVAGWPLRRFGPAGRLAVSGIGGTPRRAAAVSVVVALGVTMLAGTVVGISSLQLWTDRTMAARTPADLALFADGEVGDVVTRLRADARFRDVTPFRMADFSAPGGGFSHGAIAVDLTAMPELRTLEASAGRLEALGPGAVVLSSTAAGDLDARVGDVVTLRSAGEVRAAVVAVLTGDGPLRTGAVLAPADLDRLGGVSAGVLADIAAGSRDEALAAFRSAGGPSGADVAVLADERDKADGEVSSLFAAAVGLLGLTVLIAAVGVGTTTGLSALERTREFGLARALGLTRARLRLMVGLEAGLYGLIGAVLGIGLGVPMAWLALESLRLDLPLTLPAGRLAAIVLLTAAITVASGLLPARRAARVSPVAALATD</sequence>
<evidence type="ECO:0000256" key="6">
    <source>
        <dbReference type="ARBA" id="ARBA00038076"/>
    </source>
</evidence>
<feature type="transmembrane region" description="Helical" evidence="7">
    <location>
        <begin position="254"/>
        <end position="281"/>
    </location>
</feature>
<dbReference type="EMBL" id="FONV01000004">
    <property type="protein sequence ID" value="SFE87751.1"/>
    <property type="molecule type" value="Genomic_DNA"/>
</dbReference>
<reference evidence="9 10" key="1">
    <citation type="submission" date="2016-10" db="EMBL/GenBank/DDBJ databases">
        <authorList>
            <person name="de Groot N.N."/>
        </authorList>
    </citation>
    <scope>NUCLEOTIDE SEQUENCE [LARGE SCALE GENOMIC DNA]</scope>
    <source>
        <strain evidence="9 10">DSM 43019</strain>
    </source>
</reference>
<keyword evidence="10" id="KW-1185">Reference proteome</keyword>
<comment type="similarity">
    <text evidence="6">Belongs to the ABC-4 integral membrane protein family.</text>
</comment>
<accession>A0A1I2E5I4</accession>
<feature type="domain" description="ABC3 transporter permease C-terminal" evidence="8">
    <location>
        <begin position="260"/>
        <end position="375"/>
    </location>
</feature>
<dbReference type="GO" id="GO:0005886">
    <property type="term" value="C:plasma membrane"/>
    <property type="evidence" value="ECO:0007669"/>
    <property type="project" value="UniProtKB-SubCell"/>
</dbReference>
<feature type="transmembrane region" description="Helical" evidence="7">
    <location>
        <begin position="348"/>
        <end position="377"/>
    </location>
</feature>
<proteinExistence type="inferred from homology"/>
<feature type="transmembrane region" description="Helical" evidence="7">
    <location>
        <begin position="430"/>
        <end position="460"/>
    </location>
</feature>
<protein>
    <submittedName>
        <fullName evidence="9">Putative ABC transport system permease protein</fullName>
    </submittedName>
</protein>
<dbReference type="InterPro" id="IPR003838">
    <property type="entry name" value="ABC3_permease_C"/>
</dbReference>
<keyword evidence="4 7" id="KW-1133">Transmembrane helix</keyword>
<dbReference type="RefSeq" id="WP_093612821.1">
    <property type="nucleotide sequence ID" value="NZ_BOMT01000034.1"/>
</dbReference>
<feature type="transmembrane region" description="Helical" evidence="7">
    <location>
        <begin position="789"/>
        <end position="809"/>
    </location>
</feature>
<feature type="transmembrane region" description="Helical" evidence="7">
    <location>
        <begin position="698"/>
        <end position="726"/>
    </location>
</feature>
<keyword evidence="2" id="KW-1003">Cell membrane</keyword>
<name>A0A1I2E5I4_9ACTN</name>
<evidence type="ECO:0000313" key="9">
    <source>
        <dbReference type="EMBL" id="SFE87751.1"/>
    </source>
</evidence>
<evidence type="ECO:0000256" key="3">
    <source>
        <dbReference type="ARBA" id="ARBA00022692"/>
    </source>
</evidence>
<dbReference type="Pfam" id="PF02687">
    <property type="entry name" value="FtsX"/>
    <property type="match status" value="2"/>
</dbReference>
<keyword evidence="5 7" id="KW-0472">Membrane</keyword>
<dbReference type="OrthoDB" id="3678397at2"/>
<evidence type="ECO:0000256" key="2">
    <source>
        <dbReference type="ARBA" id="ARBA00022475"/>
    </source>
</evidence>
<evidence type="ECO:0000256" key="5">
    <source>
        <dbReference type="ARBA" id="ARBA00023136"/>
    </source>
</evidence>
<feature type="transmembrane region" description="Helical" evidence="7">
    <location>
        <begin position="481"/>
        <end position="508"/>
    </location>
</feature>
<evidence type="ECO:0000256" key="4">
    <source>
        <dbReference type="ARBA" id="ARBA00022989"/>
    </source>
</evidence>
<feature type="transmembrane region" description="Helical" evidence="7">
    <location>
        <begin position="20"/>
        <end position="44"/>
    </location>
</feature>
<dbReference type="AlphaFoldDB" id="A0A1I2E5I4"/>
<comment type="subcellular location">
    <subcellularLocation>
        <location evidence="1">Cell membrane</location>
        <topology evidence="1">Multi-pass membrane protein</topology>
    </subcellularLocation>
</comment>
<evidence type="ECO:0000256" key="7">
    <source>
        <dbReference type="SAM" id="Phobius"/>
    </source>
</evidence>
<evidence type="ECO:0000313" key="10">
    <source>
        <dbReference type="Proteomes" id="UP000199645"/>
    </source>
</evidence>